<keyword evidence="1" id="KW-0472">Membrane</keyword>
<dbReference type="KEGG" id="hhg:XM38_001910"/>
<feature type="transmembrane region" description="Helical" evidence="1">
    <location>
        <begin position="132"/>
        <end position="150"/>
    </location>
</feature>
<name>A0A1Z3HG33_9CYAN</name>
<keyword evidence="3" id="KW-1185">Reference proteome</keyword>
<protein>
    <submittedName>
        <fullName evidence="2">Uncharacterized protein</fullName>
    </submittedName>
</protein>
<dbReference type="AlphaFoldDB" id="A0A1Z3HG33"/>
<feature type="transmembrane region" description="Helical" evidence="1">
    <location>
        <begin position="52"/>
        <end position="75"/>
    </location>
</feature>
<dbReference type="STRING" id="1641165.XM38_15980"/>
<evidence type="ECO:0000313" key="2">
    <source>
        <dbReference type="EMBL" id="ASC69264.1"/>
    </source>
</evidence>
<feature type="transmembrane region" description="Helical" evidence="1">
    <location>
        <begin position="96"/>
        <end position="120"/>
    </location>
</feature>
<dbReference type="OrthoDB" id="571975at2"/>
<feature type="transmembrane region" description="Helical" evidence="1">
    <location>
        <begin position="12"/>
        <end position="32"/>
    </location>
</feature>
<keyword evidence="1" id="KW-0812">Transmembrane</keyword>
<keyword evidence="1" id="KW-1133">Transmembrane helix</keyword>
<evidence type="ECO:0000313" key="3">
    <source>
        <dbReference type="Proteomes" id="UP000191901"/>
    </source>
</evidence>
<accession>A0A1Z3HG33</accession>
<dbReference type="Proteomes" id="UP000191901">
    <property type="component" value="Chromosome"/>
</dbReference>
<dbReference type="EMBL" id="CP021983">
    <property type="protein sequence ID" value="ASC69264.1"/>
    <property type="molecule type" value="Genomic_DNA"/>
</dbReference>
<gene>
    <name evidence="2" type="ORF">XM38_001910</name>
</gene>
<sequence>MARHRPPMGHAYGWMIGLVLMSLGYGVGGWLLAAFQVPGIVWWVTQACTVHLAISGPSAILLSNLWVIGLMLVCAAEQPWPALWPARIPTHHAQTWATILIGLWGVAIALILLLAWFSHWLDTKGYSCRHRVIWLLPLCWGALGIGAWIYRVGLGS</sequence>
<dbReference type="RefSeq" id="WP_137454976.1">
    <property type="nucleotide sequence ID" value="NZ_CP021983.2"/>
</dbReference>
<reference evidence="2 3" key="1">
    <citation type="journal article" date="2016" name="Biochim. Biophys. Acta">
        <title>Characterization of red-shifted phycobilisomes isolated from the chlorophyll f-containing cyanobacterium Halomicronema hongdechloris.</title>
        <authorList>
            <person name="Li Y."/>
            <person name="Lin Y."/>
            <person name="Garvey C.J."/>
            <person name="Birch D."/>
            <person name="Corkery R.W."/>
            <person name="Loughlin P.C."/>
            <person name="Scheer H."/>
            <person name="Willows R.D."/>
            <person name="Chen M."/>
        </authorList>
    </citation>
    <scope>NUCLEOTIDE SEQUENCE [LARGE SCALE GENOMIC DNA]</scope>
    <source>
        <strain evidence="2 3">C2206</strain>
    </source>
</reference>
<organism evidence="2 3">
    <name type="scientific">Halomicronema hongdechloris C2206</name>
    <dbReference type="NCBI Taxonomy" id="1641165"/>
    <lineage>
        <taxon>Bacteria</taxon>
        <taxon>Bacillati</taxon>
        <taxon>Cyanobacteriota</taxon>
        <taxon>Cyanophyceae</taxon>
        <taxon>Nodosilineales</taxon>
        <taxon>Nodosilineaceae</taxon>
        <taxon>Halomicronema</taxon>
    </lineage>
</organism>
<evidence type="ECO:0000256" key="1">
    <source>
        <dbReference type="SAM" id="Phobius"/>
    </source>
</evidence>
<proteinExistence type="predicted"/>